<dbReference type="Proteomes" id="UP000186819">
    <property type="component" value="Unassembled WGS sequence"/>
</dbReference>
<dbReference type="Gene3D" id="3.10.450.50">
    <property type="match status" value="1"/>
</dbReference>
<dbReference type="InterPro" id="IPR037401">
    <property type="entry name" value="SnoaL-like"/>
</dbReference>
<evidence type="ECO:0000313" key="2">
    <source>
        <dbReference type="EMBL" id="SIQ73136.1"/>
    </source>
</evidence>
<sequence>MTRAAAERLAEFYATLTPQSLASLADFYAPDARFVDPFNDVTGLDAIAHIFRHMFATVEAPRFEVTSCLAGEREAMLAWTFRFGAGRACREIRGVTQLRFDAGGRVIEHIDHWDPARQLYEHIPLIGCILRTLRHRLAAP</sequence>
<evidence type="ECO:0000313" key="3">
    <source>
        <dbReference type="Proteomes" id="UP000186819"/>
    </source>
</evidence>
<keyword evidence="3" id="KW-1185">Reference proteome</keyword>
<dbReference type="RefSeq" id="WP_076602162.1">
    <property type="nucleotide sequence ID" value="NZ_FTMD01000006.1"/>
</dbReference>
<proteinExistence type="predicted"/>
<protein>
    <submittedName>
        <fullName evidence="2">Steroid delta-isomerase</fullName>
    </submittedName>
</protein>
<accession>A0A1N6V693</accession>
<keyword evidence="2" id="KW-0413">Isomerase</keyword>
<organism evidence="2 3">
    <name type="scientific">Aromatoleum tolulyticum</name>
    <dbReference type="NCBI Taxonomy" id="34027"/>
    <lineage>
        <taxon>Bacteria</taxon>
        <taxon>Pseudomonadati</taxon>
        <taxon>Pseudomonadota</taxon>
        <taxon>Betaproteobacteria</taxon>
        <taxon>Rhodocyclales</taxon>
        <taxon>Rhodocyclaceae</taxon>
        <taxon>Aromatoleum</taxon>
    </lineage>
</organism>
<feature type="domain" description="SnoaL-like" evidence="1">
    <location>
        <begin position="10"/>
        <end position="109"/>
    </location>
</feature>
<dbReference type="GO" id="GO:0016853">
    <property type="term" value="F:isomerase activity"/>
    <property type="evidence" value="ECO:0007669"/>
    <property type="project" value="UniProtKB-KW"/>
</dbReference>
<dbReference type="EMBL" id="FTMD01000006">
    <property type="protein sequence ID" value="SIQ73136.1"/>
    <property type="molecule type" value="Genomic_DNA"/>
</dbReference>
<name>A0A1N6V693_9RHOO</name>
<dbReference type="OrthoDB" id="1115105at2"/>
<reference evidence="3" key="1">
    <citation type="submission" date="2017-01" db="EMBL/GenBank/DDBJ databases">
        <authorList>
            <person name="Varghese N."/>
            <person name="Submissions S."/>
        </authorList>
    </citation>
    <scope>NUCLEOTIDE SEQUENCE [LARGE SCALE GENOMIC DNA]</scope>
    <source>
        <strain evidence="3">ATCC 51758</strain>
    </source>
</reference>
<dbReference type="InterPro" id="IPR032710">
    <property type="entry name" value="NTF2-like_dom_sf"/>
</dbReference>
<dbReference type="AlphaFoldDB" id="A0A1N6V693"/>
<dbReference type="SUPFAM" id="SSF54427">
    <property type="entry name" value="NTF2-like"/>
    <property type="match status" value="1"/>
</dbReference>
<gene>
    <name evidence="2" type="ORF">SAMN05421829_106160</name>
</gene>
<dbReference type="Pfam" id="PF12680">
    <property type="entry name" value="SnoaL_2"/>
    <property type="match status" value="1"/>
</dbReference>
<dbReference type="STRING" id="34027.SAMN05421829_106160"/>
<evidence type="ECO:0000259" key="1">
    <source>
        <dbReference type="Pfam" id="PF12680"/>
    </source>
</evidence>